<gene>
    <name evidence="1" type="ORF">GCM10009775_06740</name>
</gene>
<sequence length="123" mass="13853">MRVRLVQIAQHADDLQRAADFYTVLLDTPPSALFDPPGLLFFDLDGVRLLLDRAAPSSLVYLHVENVHETLERLEGLVEVVTRPHVIFTHEDDTLGPEGYEEWQAFIKDSEGNTVGLIAFQLP</sequence>
<evidence type="ECO:0000313" key="1">
    <source>
        <dbReference type="EMBL" id="GAA1916947.1"/>
    </source>
</evidence>
<dbReference type="EMBL" id="BAAAOF010000002">
    <property type="protein sequence ID" value="GAA1916947.1"/>
    <property type="molecule type" value="Genomic_DNA"/>
</dbReference>
<dbReference type="Proteomes" id="UP001501343">
    <property type="component" value="Unassembled WGS sequence"/>
</dbReference>
<evidence type="ECO:0000313" key="2">
    <source>
        <dbReference type="Proteomes" id="UP001501343"/>
    </source>
</evidence>
<dbReference type="InterPro" id="IPR029068">
    <property type="entry name" value="Glyas_Bleomycin-R_OHBP_Dase"/>
</dbReference>
<organism evidence="1 2">
    <name type="scientific">Microbacterium aoyamense</name>
    <dbReference type="NCBI Taxonomy" id="344166"/>
    <lineage>
        <taxon>Bacteria</taxon>
        <taxon>Bacillati</taxon>
        <taxon>Actinomycetota</taxon>
        <taxon>Actinomycetes</taxon>
        <taxon>Micrococcales</taxon>
        <taxon>Microbacteriaceae</taxon>
        <taxon>Microbacterium</taxon>
    </lineage>
</organism>
<reference evidence="1 2" key="1">
    <citation type="journal article" date="2019" name="Int. J. Syst. Evol. Microbiol.">
        <title>The Global Catalogue of Microorganisms (GCM) 10K type strain sequencing project: providing services to taxonomists for standard genome sequencing and annotation.</title>
        <authorList>
            <consortium name="The Broad Institute Genomics Platform"/>
            <consortium name="The Broad Institute Genome Sequencing Center for Infectious Disease"/>
            <person name="Wu L."/>
            <person name="Ma J."/>
        </authorList>
    </citation>
    <scope>NUCLEOTIDE SEQUENCE [LARGE SCALE GENOMIC DNA]</scope>
    <source>
        <strain evidence="1 2">JCM 14900</strain>
    </source>
</reference>
<comment type="caution">
    <text evidence="1">The sequence shown here is derived from an EMBL/GenBank/DDBJ whole genome shotgun (WGS) entry which is preliminary data.</text>
</comment>
<name>A0ABN2PC64_9MICO</name>
<dbReference type="Gene3D" id="3.10.180.10">
    <property type="entry name" value="2,3-Dihydroxybiphenyl 1,2-Dioxygenase, domain 1"/>
    <property type="match status" value="1"/>
</dbReference>
<accession>A0ABN2PC64</accession>
<dbReference type="SUPFAM" id="SSF54593">
    <property type="entry name" value="Glyoxalase/Bleomycin resistance protein/Dihydroxybiphenyl dioxygenase"/>
    <property type="match status" value="1"/>
</dbReference>
<proteinExistence type="predicted"/>
<keyword evidence="2" id="KW-1185">Reference proteome</keyword>
<protein>
    <submittedName>
        <fullName evidence="1">Glyoxalase</fullName>
    </submittedName>
</protein>